<proteinExistence type="predicted"/>
<comment type="caution">
    <text evidence="2">The sequence shown here is derived from an EMBL/GenBank/DDBJ whole genome shotgun (WGS) entry which is preliminary data.</text>
</comment>
<gene>
    <name evidence="2" type="ORF">OM076_37725</name>
</gene>
<feature type="region of interest" description="Disordered" evidence="1">
    <location>
        <begin position="69"/>
        <end position="94"/>
    </location>
</feature>
<evidence type="ECO:0000313" key="3">
    <source>
        <dbReference type="Proteomes" id="UP001149140"/>
    </source>
</evidence>
<name>A0A9X3S3T2_9ACTN</name>
<feature type="compositionally biased region" description="Polar residues" evidence="1">
    <location>
        <begin position="69"/>
        <end position="82"/>
    </location>
</feature>
<protein>
    <submittedName>
        <fullName evidence="2">Uncharacterized protein</fullName>
    </submittedName>
</protein>
<dbReference type="Proteomes" id="UP001149140">
    <property type="component" value="Unassembled WGS sequence"/>
</dbReference>
<dbReference type="RefSeq" id="WP_270045326.1">
    <property type="nucleotide sequence ID" value="NZ_JAPDOD010000058.1"/>
</dbReference>
<sequence length="94" mass="10719">MNGGQTRPLRRGALSCAKRDLHRLELGDDRFERLIEYQWRQRLKLQQIVHATPYVCELVWVLTMPTISPTSSTNGHRPSGETSEARIAKALAHP</sequence>
<accession>A0A9X3S3T2</accession>
<evidence type="ECO:0000256" key="1">
    <source>
        <dbReference type="SAM" id="MobiDB-lite"/>
    </source>
</evidence>
<keyword evidence="3" id="KW-1185">Reference proteome</keyword>
<dbReference type="EMBL" id="JAPDOD010000058">
    <property type="protein sequence ID" value="MDA0166065.1"/>
    <property type="molecule type" value="Genomic_DNA"/>
</dbReference>
<organism evidence="2 3">
    <name type="scientific">Solirubrobacter ginsenosidimutans</name>
    <dbReference type="NCBI Taxonomy" id="490573"/>
    <lineage>
        <taxon>Bacteria</taxon>
        <taxon>Bacillati</taxon>
        <taxon>Actinomycetota</taxon>
        <taxon>Thermoleophilia</taxon>
        <taxon>Solirubrobacterales</taxon>
        <taxon>Solirubrobacteraceae</taxon>
        <taxon>Solirubrobacter</taxon>
    </lineage>
</organism>
<reference evidence="2" key="1">
    <citation type="submission" date="2022-10" db="EMBL/GenBank/DDBJ databases">
        <title>The WGS of Solirubrobacter ginsenosidimutans DSM 21036.</title>
        <authorList>
            <person name="Jiang Z."/>
        </authorList>
    </citation>
    <scope>NUCLEOTIDE SEQUENCE</scope>
    <source>
        <strain evidence="2">DSM 21036</strain>
    </source>
</reference>
<evidence type="ECO:0000313" key="2">
    <source>
        <dbReference type="EMBL" id="MDA0166065.1"/>
    </source>
</evidence>
<dbReference type="AlphaFoldDB" id="A0A9X3S3T2"/>
<feature type="non-terminal residue" evidence="2">
    <location>
        <position position="94"/>
    </location>
</feature>